<feature type="transmembrane region" description="Helical" evidence="1">
    <location>
        <begin position="199"/>
        <end position="217"/>
    </location>
</feature>
<reference evidence="3" key="1">
    <citation type="submission" date="2017-01" db="EMBL/GenBank/DDBJ databases">
        <authorList>
            <person name="Varghese N."/>
            <person name="Submissions S."/>
        </authorList>
    </citation>
    <scope>NUCLEOTIDE SEQUENCE [LARGE SCALE GENOMIC DNA]</scope>
    <source>
        <strain evidence="3">DSM 19945</strain>
    </source>
</reference>
<dbReference type="OrthoDB" id="9342581at2"/>
<dbReference type="RefSeq" id="WP_076485310.1">
    <property type="nucleotide sequence ID" value="NZ_FTOG01000007.1"/>
</dbReference>
<evidence type="ECO:0000256" key="1">
    <source>
        <dbReference type="SAM" id="Phobius"/>
    </source>
</evidence>
<dbReference type="InterPro" id="IPR046575">
    <property type="entry name" value="DUF6635"/>
</dbReference>
<feature type="transmembrane region" description="Helical" evidence="1">
    <location>
        <begin position="223"/>
        <end position="251"/>
    </location>
</feature>
<keyword evidence="3" id="KW-1185">Reference proteome</keyword>
<dbReference type="Proteomes" id="UP000186221">
    <property type="component" value="Unassembled WGS sequence"/>
</dbReference>
<dbReference type="Pfam" id="PF20340">
    <property type="entry name" value="DUF6635"/>
    <property type="match status" value="2"/>
</dbReference>
<protein>
    <submittedName>
        <fullName evidence="2">Uncharacterized protein</fullName>
    </submittedName>
</protein>
<accession>A0A1N7NH14</accession>
<keyword evidence="1" id="KW-0812">Transmembrane</keyword>
<sequence length="307" mass="32721">MSSVVEQTSYFAERRARVAGFVAQHLQGRGSFRLHGAALGADVVRAPINIVLSPVLLLVRAAALLLDRFGASQVAQWLRARPILLRTSVSARVEAALLRDLLEVPLGDDATPARHEMTKALCSAHPLGDLIRQHGEDAPLVAQRVMRAVGEYTGTRSAVAEGTTALLTLAIGGLLFHALTPGMISMAPDVAEAVSTETAVSAFPLGAALGGVWYGLFPAAPPVWMIVTTGLALVCLGAVVASFAGLLADPLQAAFGLHRRRLMRLLDTVESIVVSTKERPFVAREHLFVRVFDLWDAALSALRLFKG</sequence>
<dbReference type="STRING" id="453582.SAMN05421580_107258"/>
<keyword evidence="1" id="KW-1133">Transmembrane helix</keyword>
<gene>
    <name evidence="2" type="ORF">SAMN05421580_107258</name>
</gene>
<name>A0A1N7NH14_9RHOB</name>
<dbReference type="EMBL" id="FTOG01000007">
    <property type="protein sequence ID" value="SIS97602.1"/>
    <property type="molecule type" value="Genomic_DNA"/>
</dbReference>
<proteinExistence type="predicted"/>
<evidence type="ECO:0000313" key="3">
    <source>
        <dbReference type="Proteomes" id="UP000186221"/>
    </source>
</evidence>
<feature type="transmembrane region" description="Helical" evidence="1">
    <location>
        <begin position="165"/>
        <end position="187"/>
    </location>
</feature>
<keyword evidence="1" id="KW-0472">Membrane</keyword>
<evidence type="ECO:0000313" key="2">
    <source>
        <dbReference type="EMBL" id="SIS97602.1"/>
    </source>
</evidence>
<dbReference type="AlphaFoldDB" id="A0A1N7NH14"/>
<organism evidence="2 3">
    <name type="scientific">Rhodobacter aestuarii</name>
    <dbReference type="NCBI Taxonomy" id="453582"/>
    <lineage>
        <taxon>Bacteria</taxon>
        <taxon>Pseudomonadati</taxon>
        <taxon>Pseudomonadota</taxon>
        <taxon>Alphaproteobacteria</taxon>
        <taxon>Rhodobacterales</taxon>
        <taxon>Rhodobacter group</taxon>
        <taxon>Rhodobacter</taxon>
    </lineage>
</organism>